<dbReference type="EMBL" id="BQKI01000003">
    <property type="protein sequence ID" value="GJM90653.1"/>
    <property type="molecule type" value="Genomic_DNA"/>
</dbReference>
<reference evidence="1" key="1">
    <citation type="journal article" date="2018" name="DNA Res.">
        <title>Multiple hybrid de novo genome assembly of finger millet, an orphan allotetraploid crop.</title>
        <authorList>
            <person name="Hatakeyama M."/>
            <person name="Aluri S."/>
            <person name="Balachadran M.T."/>
            <person name="Sivarajan S.R."/>
            <person name="Patrignani A."/>
            <person name="Gruter S."/>
            <person name="Poveda L."/>
            <person name="Shimizu-Inatsugi R."/>
            <person name="Baeten J."/>
            <person name="Francoijs K.J."/>
            <person name="Nataraja K.N."/>
            <person name="Reddy Y.A.N."/>
            <person name="Phadnis S."/>
            <person name="Ravikumar R.L."/>
            <person name="Schlapbach R."/>
            <person name="Sreeman S.M."/>
            <person name="Shimizu K.K."/>
        </authorList>
    </citation>
    <scope>NUCLEOTIDE SEQUENCE</scope>
</reference>
<name>A0AAV5BYN9_ELECO</name>
<dbReference type="Proteomes" id="UP001054889">
    <property type="component" value="Unassembled WGS sequence"/>
</dbReference>
<reference evidence="1" key="2">
    <citation type="submission" date="2021-12" db="EMBL/GenBank/DDBJ databases">
        <title>Resequencing data analysis of finger millet.</title>
        <authorList>
            <person name="Hatakeyama M."/>
            <person name="Aluri S."/>
            <person name="Balachadran M.T."/>
            <person name="Sivarajan S.R."/>
            <person name="Poveda L."/>
            <person name="Shimizu-Inatsugi R."/>
            <person name="Schlapbach R."/>
            <person name="Sreeman S.M."/>
            <person name="Shimizu K.K."/>
        </authorList>
    </citation>
    <scope>NUCLEOTIDE SEQUENCE</scope>
</reference>
<keyword evidence="2" id="KW-1185">Reference proteome</keyword>
<evidence type="ECO:0000313" key="2">
    <source>
        <dbReference type="Proteomes" id="UP001054889"/>
    </source>
</evidence>
<proteinExistence type="predicted"/>
<dbReference type="AlphaFoldDB" id="A0AAV5BYN9"/>
<organism evidence="1 2">
    <name type="scientific">Eleusine coracana subsp. coracana</name>
    <dbReference type="NCBI Taxonomy" id="191504"/>
    <lineage>
        <taxon>Eukaryota</taxon>
        <taxon>Viridiplantae</taxon>
        <taxon>Streptophyta</taxon>
        <taxon>Embryophyta</taxon>
        <taxon>Tracheophyta</taxon>
        <taxon>Spermatophyta</taxon>
        <taxon>Magnoliopsida</taxon>
        <taxon>Liliopsida</taxon>
        <taxon>Poales</taxon>
        <taxon>Poaceae</taxon>
        <taxon>PACMAD clade</taxon>
        <taxon>Chloridoideae</taxon>
        <taxon>Cynodonteae</taxon>
        <taxon>Eleusininae</taxon>
        <taxon>Eleusine</taxon>
    </lineage>
</organism>
<evidence type="ECO:0000313" key="1">
    <source>
        <dbReference type="EMBL" id="GJM90653.1"/>
    </source>
</evidence>
<sequence length="121" mass="13654">MYSLILMLLETISDGYISDSTDIVTGPFLRKSIVIDIFIVRHCCMRADEVFDDLFAIILQGLGQTSAAFKKWERSDRMAIMVMTQTISPSIKGFIPTKTVEGVDPNAKEFLAKIEENFKLL</sequence>
<protein>
    <submittedName>
        <fullName evidence="1">Uncharacterized protein</fullName>
    </submittedName>
</protein>
<comment type="caution">
    <text evidence="1">The sequence shown here is derived from an EMBL/GenBank/DDBJ whole genome shotgun (WGS) entry which is preliminary data.</text>
</comment>
<accession>A0AAV5BYN9</accession>
<gene>
    <name evidence="1" type="primary">ga06954</name>
    <name evidence="1" type="ORF">PR202_ga06954</name>
</gene>